<dbReference type="AlphaFoldDB" id="A0AAN0RBW7"/>
<dbReference type="KEGG" id="gbc:GbCGDNIH3_7193"/>
<dbReference type="Proteomes" id="UP000019438">
    <property type="component" value="Chromosome"/>
</dbReference>
<sequence length="164" mass="16093">MTMPVPGMVLTIRFRTIVFLVCIHAMPLLQRQTEAATLTEGGRFHVAIAGHGRCCAAFTAAIDRFCHAGDRGAGWLAGKRHAGAGAWGGTASAGAGSDCRAAADGFAASAAGRGAGSACGGGGSLCVAGGAGAATGASLMQDAGRCMSAPLACGGNEKLTPDNR</sequence>
<proteinExistence type="predicted"/>
<protein>
    <submittedName>
        <fullName evidence="1">Uncharacterized protein</fullName>
    </submittedName>
</protein>
<gene>
    <name evidence="1" type="ORF">GbCGDNIH3_7193</name>
</gene>
<name>A0AAN0RBW7_9PROT</name>
<dbReference type="EMBL" id="CP003181">
    <property type="protein sequence ID" value="AHJ62018.1"/>
    <property type="molecule type" value="Genomic_DNA"/>
</dbReference>
<evidence type="ECO:0000313" key="2">
    <source>
        <dbReference type="Proteomes" id="UP000019438"/>
    </source>
</evidence>
<evidence type="ECO:0000313" key="1">
    <source>
        <dbReference type="EMBL" id="AHJ62018.1"/>
    </source>
</evidence>
<reference evidence="2" key="1">
    <citation type="submission" date="2012-06" db="EMBL/GenBank/DDBJ databases">
        <title>Genome analysis of multiple Granulibacter bethesdensis isolates demonstrates substantial genome diversity.</title>
        <authorList>
            <person name="Greenberg D.E."/>
            <person name="Porcella S.F."/>
            <person name="Zarember K."/>
            <person name="Zelazny A.M."/>
            <person name="Bruno D."/>
            <person name="Martens C."/>
            <person name="Barbian K.D."/>
            <person name="Jaske E."/>
            <person name="Holland S.M."/>
        </authorList>
    </citation>
    <scope>NUCLEOTIDE SEQUENCE [LARGE SCALE GENOMIC DNA]</scope>
    <source>
        <strain evidence="2">CGDNIH3</strain>
    </source>
</reference>
<accession>A0AAN0RBW7</accession>
<organism evidence="1 2">
    <name type="scientific">Granulibacter bethesdensis</name>
    <dbReference type="NCBI Taxonomy" id="364410"/>
    <lineage>
        <taxon>Bacteria</taxon>
        <taxon>Pseudomonadati</taxon>
        <taxon>Pseudomonadota</taxon>
        <taxon>Alphaproteobacteria</taxon>
        <taxon>Acetobacterales</taxon>
        <taxon>Acetobacteraceae</taxon>
        <taxon>Granulibacter</taxon>
    </lineage>
</organism>